<accession>A0A0F9ZSL2</accession>
<dbReference type="EMBL" id="LBOZ01000005">
    <property type="protein sequence ID" value="KKP47194.1"/>
    <property type="molecule type" value="Genomic_DNA"/>
</dbReference>
<dbReference type="Proteomes" id="UP000033995">
    <property type="component" value="Unassembled WGS sequence"/>
</dbReference>
<comment type="caution">
    <text evidence="1">The sequence shown here is derived from an EMBL/GenBank/DDBJ whole genome shotgun (WGS) entry which is preliminary data.</text>
</comment>
<evidence type="ECO:0000313" key="1">
    <source>
        <dbReference type="EMBL" id="KKP47194.1"/>
    </source>
</evidence>
<gene>
    <name evidence="1" type="ORF">UR38_C0005G0007</name>
</gene>
<protein>
    <submittedName>
        <fullName evidence="1">Uncharacterized protein</fullName>
    </submittedName>
</protein>
<proteinExistence type="predicted"/>
<organism evidence="1 2">
    <name type="scientific">Candidatus Woesebacteria bacterium GW2011_GWA2_33_28</name>
    <dbReference type="NCBI Taxonomy" id="1618561"/>
    <lineage>
        <taxon>Bacteria</taxon>
        <taxon>Candidatus Woeseibacteriota</taxon>
    </lineage>
</organism>
<name>A0A0F9ZSL2_9BACT</name>
<evidence type="ECO:0000313" key="2">
    <source>
        <dbReference type="Proteomes" id="UP000033995"/>
    </source>
</evidence>
<sequence length="116" mass="13751">MLKSMNTETRQKLISMSNLEFSGNDCYALRCSLYHQATTSISHQQARIKLDNFEFVPPKKNNFRHFNLQETKNYKVLQLQIDIFCLDFIDAYYNWFANQTKQTRTQATENTINIVQ</sequence>
<reference evidence="1 2" key="1">
    <citation type="journal article" date="2015" name="Nature">
        <title>rRNA introns, odd ribosomes, and small enigmatic genomes across a large radiation of phyla.</title>
        <authorList>
            <person name="Brown C.T."/>
            <person name="Hug L.A."/>
            <person name="Thomas B.C."/>
            <person name="Sharon I."/>
            <person name="Castelle C.J."/>
            <person name="Singh A."/>
            <person name="Wilkins M.J."/>
            <person name="Williams K.H."/>
            <person name="Banfield J.F."/>
        </authorList>
    </citation>
    <scope>NUCLEOTIDE SEQUENCE [LARGE SCALE GENOMIC DNA]</scope>
</reference>
<dbReference type="AlphaFoldDB" id="A0A0F9ZSL2"/>